<dbReference type="InterPro" id="IPR036410">
    <property type="entry name" value="HSP_DnaJ_Cys-rich_dom_sf"/>
</dbReference>
<keyword evidence="2" id="KW-0472">Membrane</keyword>
<accession>A0ABN0RN09</accession>
<name>A0ABN0RN09_9FLAO</name>
<keyword evidence="4" id="KW-1185">Reference proteome</keyword>
<dbReference type="Proteomes" id="UP000019275">
    <property type="component" value="Unassembled WGS sequence"/>
</dbReference>
<keyword evidence="2" id="KW-0812">Transmembrane</keyword>
<dbReference type="RefSeq" id="WP_034645643.1">
    <property type="nucleotide sequence ID" value="NZ_ARZX01000012.1"/>
</dbReference>
<dbReference type="SUPFAM" id="SSF57938">
    <property type="entry name" value="DnaJ/Hsp40 cysteine-rich domain"/>
    <property type="match status" value="1"/>
</dbReference>
<reference evidence="3 4" key="1">
    <citation type="journal article" date="2014" name="Genome Announc.">
        <title>Draft Genome Sequence of the Carrageenan-Degrading Bacterium Cellulophaga sp. Strain KL-A, Isolated from Decaying Marine Algae.</title>
        <authorList>
            <person name="Shan D."/>
            <person name="Ying J."/>
            <person name="Li X."/>
            <person name="Gao Z."/>
            <person name="Wei G."/>
            <person name="Shao Z."/>
        </authorList>
    </citation>
    <scope>NUCLEOTIDE SEQUENCE [LARGE SCALE GENOMIC DNA]</scope>
    <source>
        <strain evidence="3 4">KL-A</strain>
    </source>
</reference>
<protein>
    <recommendedName>
        <fullName evidence="5">Molecular chaperone DnaJ</fullName>
    </recommendedName>
</protein>
<dbReference type="Gene3D" id="2.10.230.10">
    <property type="entry name" value="Heat shock protein DnaJ, cysteine-rich domain"/>
    <property type="match status" value="1"/>
</dbReference>
<evidence type="ECO:0000256" key="2">
    <source>
        <dbReference type="SAM" id="Phobius"/>
    </source>
</evidence>
<evidence type="ECO:0008006" key="5">
    <source>
        <dbReference type="Google" id="ProtNLM"/>
    </source>
</evidence>
<feature type="transmembrane region" description="Helical" evidence="2">
    <location>
        <begin position="93"/>
        <end position="109"/>
    </location>
</feature>
<proteinExistence type="predicted"/>
<keyword evidence="2" id="KW-1133">Transmembrane helix</keyword>
<evidence type="ECO:0000256" key="1">
    <source>
        <dbReference type="SAM" id="MobiDB-lite"/>
    </source>
</evidence>
<gene>
    <name evidence="3" type="ORF">KLA_10358</name>
</gene>
<sequence length="137" mass="15194">MAYKTCNACSGTGQKTFVGGTHATTEHCNACDGTGNIRIADPIQPPPPKPPTTSGTDKTGPKPNKNTKFIKLAISTIAFIFGYWITLEHFTDTFYIAAAIGLICFFLVYRWFYFFMTALTITIIVFAIWGEKILSFF</sequence>
<evidence type="ECO:0000313" key="3">
    <source>
        <dbReference type="EMBL" id="EWH13319.1"/>
    </source>
</evidence>
<feature type="region of interest" description="Disordered" evidence="1">
    <location>
        <begin position="39"/>
        <end position="64"/>
    </location>
</feature>
<feature type="compositionally biased region" description="Low complexity" evidence="1">
    <location>
        <begin position="52"/>
        <end position="63"/>
    </location>
</feature>
<dbReference type="EMBL" id="ARZX01000012">
    <property type="protein sequence ID" value="EWH13319.1"/>
    <property type="molecule type" value="Genomic_DNA"/>
</dbReference>
<comment type="caution">
    <text evidence="3">The sequence shown here is derived from an EMBL/GenBank/DDBJ whole genome shotgun (WGS) entry which is preliminary data.</text>
</comment>
<feature type="transmembrane region" description="Helical" evidence="2">
    <location>
        <begin position="114"/>
        <end position="130"/>
    </location>
</feature>
<organism evidence="3 4">
    <name type="scientific">Cellulophaga geojensis KL-A</name>
    <dbReference type="NCBI Taxonomy" id="1328323"/>
    <lineage>
        <taxon>Bacteria</taxon>
        <taxon>Pseudomonadati</taxon>
        <taxon>Bacteroidota</taxon>
        <taxon>Flavobacteriia</taxon>
        <taxon>Flavobacteriales</taxon>
        <taxon>Flavobacteriaceae</taxon>
        <taxon>Cellulophaga</taxon>
    </lineage>
</organism>
<feature type="transmembrane region" description="Helical" evidence="2">
    <location>
        <begin position="69"/>
        <end position="87"/>
    </location>
</feature>
<evidence type="ECO:0000313" key="4">
    <source>
        <dbReference type="Proteomes" id="UP000019275"/>
    </source>
</evidence>